<evidence type="ECO:0008006" key="4">
    <source>
        <dbReference type="Google" id="ProtNLM"/>
    </source>
</evidence>
<dbReference type="Proteomes" id="UP001172684">
    <property type="component" value="Unassembled WGS sequence"/>
</dbReference>
<feature type="compositionally biased region" description="Polar residues" evidence="1">
    <location>
        <begin position="162"/>
        <end position="171"/>
    </location>
</feature>
<feature type="compositionally biased region" description="Acidic residues" evidence="1">
    <location>
        <begin position="97"/>
        <end position="106"/>
    </location>
</feature>
<feature type="region of interest" description="Disordered" evidence="1">
    <location>
        <begin position="344"/>
        <end position="363"/>
    </location>
</feature>
<dbReference type="InterPro" id="IPR039970">
    <property type="entry name" value="TF_Grauzone"/>
</dbReference>
<evidence type="ECO:0000313" key="2">
    <source>
        <dbReference type="EMBL" id="KAJ9669198.1"/>
    </source>
</evidence>
<sequence length="363" mass="40818">MELPYYMEHPERRSELFAGSNSCITLSDIQQVPDEDPVQSTEDSDRDIRFAYAAFDSDAHGYPVKVEAEVNQYSHDYQDSGVGESIRDAESVQPCGQDDEDSDDADYNPSATSPRPAKRACPLSPQSRNSSNGTHKRPSHGRKVSTSSSTHDNSRVTKRTKSNSTSPTRSGNGNGPRPFPCPIALYGCTSTFASKNEWKRHVSSQHIRLGFWRCDLCALVAPNQPPNDFNRKDLFTQHLRRMHSKPVSASQKIISSLDLPVTDDNLARHQERCYQVLREAPQQSGCLFCNLQFEGPNSWDERMEHVGRHLEKERKGESKQSALADWVPDSTLEEWLREEGLIERDGSGGWQLGDGVPRRQKAN</sequence>
<accession>A0ABQ9P525</accession>
<reference evidence="2" key="1">
    <citation type="submission" date="2022-10" db="EMBL/GenBank/DDBJ databases">
        <title>Culturing micro-colonial fungi from biological soil crusts in the Mojave desert and describing Neophaeococcomyces mojavensis, and introducing the new genera and species Taxawa tesnikishii.</title>
        <authorList>
            <person name="Kurbessoian T."/>
            <person name="Stajich J.E."/>
        </authorList>
    </citation>
    <scope>NUCLEOTIDE SEQUENCE</scope>
    <source>
        <strain evidence="2">TK_1</strain>
    </source>
</reference>
<gene>
    <name evidence="2" type="ORF">H2201_000549</name>
</gene>
<keyword evidence="3" id="KW-1185">Reference proteome</keyword>
<evidence type="ECO:0000313" key="3">
    <source>
        <dbReference type="Proteomes" id="UP001172684"/>
    </source>
</evidence>
<organism evidence="2 3">
    <name type="scientific">Coniosporium apollinis</name>
    <dbReference type="NCBI Taxonomy" id="61459"/>
    <lineage>
        <taxon>Eukaryota</taxon>
        <taxon>Fungi</taxon>
        <taxon>Dikarya</taxon>
        <taxon>Ascomycota</taxon>
        <taxon>Pezizomycotina</taxon>
        <taxon>Dothideomycetes</taxon>
        <taxon>Dothideomycetes incertae sedis</taxon>
        <taxon>Coniosporium</taxon>
    </lineage>
</organism>
<evidence type="ECO:0000256" key="1">
    <source>
        <dbReference type="SAM" id="MobiDB-lite"/>
    </source>
</evidence>
<proteinExistence type="predicted"/>
<comment type="caution">
    <text evidence="2">The sequence shown here is derived from an EMBL/GenBank/DDBJ whole genome shotgun (WGS) entry which is preliminary data.</text>
</comment>
<feature type="compositionally biased region" description="Basic residues" evidence="1">
    <location>
        <begin position="134"/>
        <end position="143"/>
    </location>
</feature>
<dbReference type="Gene3D" id="3.30.160.60">
    <property type="entry name" value="Classic Zinc Finger"/>
    <property type="match status" value="1"/>
</dbReference>
<dbReference type="PANTHER" id="PTHR23225">
    <property type="entry name" value="ZINC FINGER PROTEIN"/>
    <property type="match status" value="1"/>
</dbReference>
<dbReference type="PANTHER" id="PTHR23225:SF2">
    <property type="entry name" value="AT09679P-RELATED"/>
    <property type="match status" value="1"/>
</dbReference>
<feature type="compositionally biased region" description="Polar residues" evidence="1">
    <location>
        <begin position="124"/>
        <end position="133"/>
    </location>
</feature>
<protein>
    <recommendedName>
        <fullName evidence="4">C2H2-type domain-containing protein</fullName>
    </recommendedName>
</protein>
<feature type="region of interest" description="Disordered" evidence="1">
    <location>
        <begin position="73"/>
        <end position="177"/>
    </location>
</feature>
<name>A0ABQ9P525_9PEZI</name>
<dbReference type="EMBL" id="JAPDRL010000003">
    <property type="protein sequence ID" value="KAJ9669198.1"/>
    <property type="molecule type" value="Genomic_DNA"/>
</dbReference>